<dbReference type="GO" id="GO:0008270">
    <property type="term" value="F:zinc ion binding"/>
    <property type="evidence" value="ECO:0007669"/>
    <property type="project" value="InterPro"/>
</dbReference>
<dbReference type="GO" id="GO:0003676">
    <property type="term" value="F:nucleic acid binding"/>
    <property type="evidence" value="ECO:0007669"/>
    <property type="project" value="InterPro"/>
</dbReference>
<dbReference type="RefSeq" id="XP_039133232.1">
    <property type="nucleotide sequence ID" value="XM_039277298.1"/>
</dbReference>
<proteinExistence type="predicted"/>
<feature type="region of interest" description="Disordered" evidence="1">
    <location>
        <begin position="84"/>
        <end position="108"/>
    </location>
</feature>
<dbReference type="Pfam" id="PF22936">
    <property type="entry name" value="Pol_BBD"/>
    <property type="match status" value="1"/>
</dbReference>
<reference evidence="4" key="1">
    <citation type="submission" date="2025-08" db="UniProtKB">
        <authorList>
            <consortium name="RefSeq"/>
        </authorList>
    </citation>
    <scope>IDENTIFICATION</scope>
</reference>
<accession>A0AB40C0R0</accession>
<evidence type="ECO:0000259" key="2">
    <source>
        <dbReference type="Pfam" id="PF22936"/>
    </source>
</evidence>
<organism evidence="3 4">
    <name type="scientific">Dioscorea cayennensis subsp. rotundata</name>
    <name type="common">White Guinea yam</name>
    <name type="synonym">Dioscorea rotundata</name>
    <dbReference type="NCBI Taxonomy" id="55577"/>
    <lineage>
        <taxon>Eukaryota</taxon>
        <taxon>Viridiplantae</taxon>
        <taxon>Streptophyta</taxon>
        <taxon>Embryophyta</taxon>
        <taxon>Tracheophyta</taxon>
        <taxon>Spermatophyta</taxon>
        <taxon>Magnoliopsida</taxon>
        <taxon>Liliopsida</taxon>
        <taxon>Dioscoreales</taxon>
        <taxon>Dioscoreaceae</taxon>
        <taxon>Dioscorea</taxon>
    </lineage>
</organism>
<dbReference type="GeneID" id="120270281"/>
<evidence type="ECO:0000256" key="1">
    <source>
        <dbReference type="SAM" id="MobiDB-lite"/>
    </source>
</evidence>
<evidence type="ECO:0000313" key="4">
    <source>
        <dbReference type="RefSeq" id="XP_039133232.1"/>
    </source>
</evidence>
<dbReference type="InterPro" id="IPR054722">
    <property type="entry name" value="PolX-like_BBD"/>
</dbReference>
<dbReference type="InterPro" id="IPR036875">
    <property type="entry name" value="Znf_CCHC_sf"/>
</dbReference>
<name>A0AB40C0R0_DIOCR</name>
<gene>
    <name evidence="4" type="primary">LOC120270281</name>
</gene>
<keyword evidence="3" id="KW-1185">Reference proteome</keyword>
<dbReference type="Proteomes" id="UP001515500">
    <property type="component" value="Chromosome 10"/>
</dbReference>
<protein>
    <submittedName>
        <fullName evidence="4">Uncharacterized protein LOC120270281</fullName>
    </submittedName>
</protein>
<feature type="domain" description="Retrovirus-related Pol polyprotein from transposon TNT 1-94-like beta-barrel" evidence="2">
    <location>
        <begin position="167"/>
        <end position="205"/>
    </location>
</feature>
<sequence>MTIINQIQGRGYKLLEEEVVAKVLHSLSSKFDYVAMVIDESKNISKLSLQELTSSLEAHEVRVNRVVVRIGERVLHIRSETVPLKEGQSGNSSTRTSWCGSRGRGKRGDNKSHIQCFNCKKFSHVKANCWAKDKQVEKNITLVTKALEANNLFMACSNTRIDANSIWLVDRGCSNHMSVVIELFISLDESQKEDVRLVKNKEIRV</sequence>
<dbReference type="AlphaFoldDB" id="A0AB40C0R0"/>
<feature type="compositionally biased region" description="Polar residues" evidence="1">
    <location>
        <begin position="88"/>
        <end position="99"/>
    </location>
</feature>
<dbReference type="SUPFAM" id="SSF57756">
    <property type="entry name" value="Retrovirus zinc finger-like domains"/>
    <property type="match status" value="1"/>
</dbReference>
<evidence type="ECO:0000313" key="3">
    <source>
        <dbReference type="Proteomes" id="UP001515500"/>
    </source>
</evidence>